<name>A0ABN6RYM8_9BACT</name>
<evidence type="ECO:0008006" key="3">
    <source>
        <dbReference type="Google" id="ProtNLM"/>
    </source>
</evidence>
<reference evidence="1" key="1">
    <citation type="submission" date="2022-08" db="EMBL/GenBank/DDBJ databases">
        <title>Genome Sequence of the sulphate-reducing bacterium, Pseudodesulfovibrio portus JCM14722.</title>
        <authorList>
            <person name="Kondo R."/>
            <person name="Kataoka T."/>
        </authorList>
    </citation>
    <scope>NUCLEOTIDE SEQUENCE</scope>
    <source>
        <strain evidence="1">JCM 14722</strain>
    </source>
</reference>
<organism evidence="1 2">
    <name type="scientific">Pseudodesulfovibrio portus</name>
    <dbReference type="NCBI Taxonomy" id="231439"/>
    <lineage>
        <taxon>Bacteria</taxon>
        <taxon>Pseudomonadati</taxon>
        <taxon>Thermodesulfobacteriota</taxon>
        <taxon>Desulfovibrionia</taxon>
        <taxon>Desulfovibrionales</taxon>
        <taxon>Desulfovibrionaceae</taxon>
    </lineage>
</organism>
<proteinExistence type="predicted"/>
<sequence>MHYRIVFSEEADHLLCITDGSVNDAEEYIAWGLATLKKVQETGHKKILYDNRTFRLNLTPLDTVLFAKRYEELNVVQLGLRMAVLPNPKNPEISRLIETTLTNRSASYKTFATQAEALAWLLKN</sequence>
<dbReference type="EMBL" id="AP026708">
    <property type="protein sequence ID" value="BDQ34728.1"/>
    <property type="molecule type" value="Genomic_DNA"/>
</dbReference>
<dbReference type="RefSeq" id="WP_264981622.1">
    <property type="nucleotide sequence ID" value="NZ_AP026708.1"/>
</dbReference>
<gene>
    <name evidence="1" type="ORF">JCM14722_22700</name>
</gene>
<evidence type="ECO:0000313" key="2">
    <source>
        <dbReference type="Proteomes" id="UP001061361"/>
    </source>
</evidence>
<accession>A0ABN6RYM8</accession>
<evidence type="ECO:0000313" key="1">
    <source>
        <dbReference type="EMBL" id="BDQ34728.1"/>
    </source>
</evidence>
<protein>
    <recommendedName>
        <fullName evidence="3">STAS/SEC14 domain-containing protein</fullName>
    </recommendedName>
</protein>
<keyword evidence="2" id="KW-1185">Reference proteome</keyword>
<dbReference type="Proteomes" id="UP001061361">
    <property type="component" value="Chromosome"/>
</dbReference>